<keyword evidence="1" id="KW-0472">Membrane</keyword>
<evidence type="ECO:0000256" key="1">
    <source>
        <dbReference type="SAM" id="Phobius"/>
    </source>
</evidence>
<organism evidence="2 3">
    <name type="scientific">Salinicoccus halodurans</name>
    <dbReference type="NCBI Taxonomy" id="407035"/>
    <lineage>
        <taxon>Bacteria</taxon>
        <taxon>Bacillati</taxon>
        <taxon>Bacillota</taxon>
        <taxon>Bacilli</taxon>
        <taxon>Bacillales</taxon>
        <taxon>Staphylococcaceae</taxon>
        <taxon>Salinicoccus</taxon>
    </lineage>
</organism>
<dbReference type="EMBL" id="FOTB01000003">
    <property type="protein sequence ID" value="SFK75189.1"/>
    <property type="molecule type" value="Genomic_DNA"/>
</dbReference>
<feature type="transmembrane region" description="Helical" evidence="1">
    <location>
        <begin position="7"/>
        <end position="33"/>
    </location>
</feature>
<keyword evidence="1" id="KW-1133">Transmembrane helix</keyword>
<dbReference type="AlphaFoldDB" id="A0AA94KW41"/>
<reference evidence="2 3" key="1">
    <citation type="submission" date="2016-10" db="EMBL/GenBank/DDBJ databases">
        <authorList>
            <person name="Varghese N."/>
            <person name="Submissions S."/>
        </authorList>
    </citation>
    <scope>NUCLEOTIDE SEQUENCE [LARGE SCALE GENOMIC DNA]</scope>
    <source>
        <strain evidence="2 3">CGMCC 1.6501</strain>
    </source>
</reference>
<proteinExistence type="predicted"/>
<evidence type="ECO:0000313" key="2">
    <source>
        <dbReference type="EMBL" id="SFK75189.1"/>
    </source>
</evidence>
<gene>
    <name evidence="2" type="ORF">SAMN05216235_1494</name>
</gene>
<evidence type="ECO:0000313" key="3">
    <source>
        <dbReference type="Proteomes" id="UP000183090"/>
    </source>
</evidence>
<keyword evidence="1" id="KW-0812">Transmembrane</keyword>
<dbReference type="Proteomes" id="UP000183090">
    <property type="component" value="Unassembled WGS sequence"/>
</dbReference>
<accession>A0AA94KW41</accession>
<protein>
    <submittedName>
        <fullName evidence="2">Uncharacterized protein</fullName>
    </submittedName>
</protein>
<sequence>MSKSTSILIIFGAILALIFLVPILGAISLIFIIPPVFIVSVNGLSDALSNYLSSHE</sequence>
<name>A0AA94KW41_9STAP</name>
<comment type="caution">
    <text evidence="2">The sequence shown here is derived from an EMBL/GenBank/DDBJ whole genome shotgun (WGS) entry which is preliminary data.</text>
</comment>